<sequence>MSARPLNVVLIGGTGFIGQHLAARLSDDGVGVLVPARHYESAKHLNVLPGVDVDVANVHDDAVLRKLLAGRDAVINLVGVLHGGHGRPYGEGFRHLHVELPRRIAAACADVGVPRYLHMSALGASASSPSMYGRSKADGELAARSQPAVAATVLRPSVVFGPGDHFLTMFARLQRHLPLVPLASSRARFQPVYVGDVAAAFSIALARPDLRDATIELGGPAVYTLGELVRLAGRFGGRERPVLGLPDWAARLQARLFELLPGDPLVSRDNLDSMLVDNVVAADTGALTAESLGIKLTSIESAAPHYLNRHDRLDAHRTRAGR</sequence>
<dbReference type="InterPro" id="IPR001509">
    <property type="entry name" value="Epimerase_deHydtase"/>
</dbReference>
<dbReference type="OrthoDB" id="5292533at2"/>
<proteinExistence type="predicted"/>
<name>A0A2S2DIE0_9BURK</name>
<dbReference type="EMBL" id="CP029343">
    <property type="protein sequence ID" value="AWL05163.1"/>
    <property type="molecule type" value="Genomic_DNA"/>
</dbReference>
<dbReference type="InterPro" id="IPR036291">
    <property type="entry name" value="NAD(P)-bd_dom_sf"/>
</dbReference>
<dbReference type="KEGG" id="mtim:DIR46_12495"/>
<dbReference type="SUPFAM" id="SSF51735">
    <property type="entry name" value="NAD(P)-binding Rossmann-fold domains"/>
    <property type="match status" value="1"/>
</dbReference>
<dbReference type="Gene3D" id="3.40.50.720">
    <property type="entry name" value="NAD(P)-binding Rossmann-like Domain"/>
    <property type="match status" value="1"/>
</dbReference>
<dbReference type="CDD" id="cd05271">
    <property type="entry name" value="NDUFA9_like_SDR_a"/>
    <property type="match status" value="1"/>
</dbReference>
<evidence type="ECO:0000259" key="1">
    <source>
        <dbReference type="Pfam" id="PF01370"/>
    </source>
</evidence>
<reference evidence="2 3" key="1">
    <citation type="submission" date="2018-05" db="EMBL/GenBank/DDBJ databases">
        <title>Complete genome sequence of Massilia oculi sp. nov. CCUG 43427T (=DSM 26321T), the type strain of M. oculi, and comparison with genome sequences of other Massilia strains.</title>
        <authorList>
            <person name="Zhu B."/>
        </authorList>
    </citation>
    <scope>NUCLEOTIDE SEQUENCE [LARGE SCALE GENOMIC DNA]</scope>
    <source>
        <strain evidence="2 3">CCUG 43427</strain>
    </source>
</reference>
<gene>
    <name evidence="2" type="ORF">DIR46_12495</name>
</gene>
<protein>
    <submittedName>
        <fullName evidence="2">NAD-dependent dehydratase</fullName>
    </submittedName>
</protein>
<dbReference type="Pfam" id="PF01370">
    <property type="entry name" value="Epimerase"/>
    <property type="match status" value="1"/>
</dbReference>
<organism evidence="2 3">
    <name type="scientific">Massilia oculi</name>
    <dbReference type="NCBI Taxonomy" id="945844"/>
    <lineage>
        <taxon>Bacteria</taxon>
        <taxon>Pseudomonadati</taxon>
        <taxon>Pseudomonadota</taxon>
        <taxon>Betaproteobacteria</taxon>
        <taxon>Burkholderiales</taxon>
        <taxon>Oxalobacteraceae</taxon>
        <taxon>Telluria group</taxon>
        <taxon>Massilia</taxon>
    </lineage>
</organism>
<evidence type="ECO:0000313" key="2">
    <source>
        <dbReference type="EMBL" id="AWL05163.1"/>
    </source>
</evidence>
<dbReference type="RefSeq" id="WP_109345499.1">
    <property type="nucleotide sequence ID" value="NZ_CP029343.1"/>
</dbReference>
<accession>A0A2S2DIE0</accession>
<dbReference type="Proteomes" id="UP000245820">
    <property type="component" value="Chromosome"/>
</dbReference>
<evidence type="ECO:0000313" key="3">
    <source>
        <dbReference type="Proteomes" id="UP000245820"/>
    </source>
</evidence>
<dbReference type="PANTHER" id="PTHR12126:SF11">
    <property type="entry name" value="NADH DEHYDROGENASE [UBIQUINONE] 1 ALPHA SUBCOMPLEX SUBUNIT 9, MITOCHONDRIAL"/>
    <property type="match status" value="1"/>
</dbReference>
<dbReference type="PANTHER" id="PTHR12126">
    <property type="entry name" value="NADH-UBIQUINONE OXIDOREDUCTASE 39 KDA SUBUNIT-RELATED"/>
    <property type="match status" value="1"/>
</dbReference>
<feature type="domain" description="NAD-dependent epimerase/dehydratase" evidence="1">
    <location>
        <begin position="8"/>
        <end position="210"/>
    </location>
</feature>
<dbReference type="AlphaFoldDB" id="A0A2S2DIE0"/>
<dbReference type="InterPro" id="IPR051207">
    <property type="entry name" value="ComplexI_NDUFA9_subunit"/>
</dbReference>
<keyword evidence="3" id="KW-1185">Reference proteome</keyword>
<dbReference type="GO" id="GO:0044877">
    <property type="term" value="F:protein-containing complex binding"/>
    <property type="evidence" value="ECO:0007669"/>
    <property type="project" value="TreeGrafter"/>
</dbReference>